<evidence type="ECO:0000256" key="4">
    <source>
        <dbReference type="ARBA" id="ARBA00022989"/>
    </source>
</evidence>
<keyword evidence="4 10" id="KW-1133">Transmembrane helix</keyword>
<evidence type="ECO:0000259" key="11">
    <source>
        <dbReference type="Pfam" id="PF07885"/>
    </source>
</evidence>
<protein>
    <submittedName>
        <fullName evidence="12">Ion channel</fullName>
    </submittedName>
</protein>
<evidence type="ECO:0000256" key="1">
    <source>
        <dbReference type="ARBA" id="ARBA00004141"/>
    </source>
</evidence>
<feature type="domain" description="Potassium channel" evidence="11">
    <location>
        <begin position="45"/>
        <end position="100"/>
    </location>
</feature>
<keyword evidence="7 8" id="KW-0407">Ion channel</keyword>
<evidence type="ECO:0000256" key="2">
    <source>
        <dbReference type="ARBA" id="ARBA00022448"/>
    </source>
</evidence>
<evidence type="ECO:0000256" key="8">
    <source>
        <dbReference type="RuleBase" id="RU003857"/>
    </source>
</evidence>
<feature type="transmembrane region" description="Helical" evidence="10">
    <location>
        <begin position="76"/>
        <end position="101"/>
    </location>
</feature>
<accession>A0AAW1L919</accession>
<feature type="transmembrane region" description="Helical" evidence="10">
    <location>
        <begin position="44"/>
        <end position="64"/>
    </location>
</feature>
<evidence type="ECO:0000256" key="3">
    <source>
        <dbReference type="ARBA" id="ARBA00022692"/>
    </source>
</evidence>
<evidence type="ECO:0000313" key="12">
    <source>
        <dbReference type="EMBL" id="KAK9730417.1"/>
    </source>
</evidence>
<keyword evidence="3 8" id="KW-0812">Transmembrane</keyword>
<dbReference type="PANTHER" id="PTHR11003">
    <property type="entry name" value="POTASSIUM CHANNEL, SUBFAMILY K"/>
    <property type="match status" value="1"/>
</dbReference>
<dbReference type="Pfam" id="PF07885">
    <property type="entry name" value="Ion_trans_2"/>
    <property type="match status" value="2"/>
</dbReference>
<reference evidence="12 13" key="1">
    <citation type="journal article" date="2024" name="BMC Genomics">
        <title>De novo assembly and annotation of Popillia japonica's genome with initial clues to its potential as an invasive pest.</title>
        <authorList>
            <person name="Cucini C."/>
            <person name="Boschi S."/>
            <person name="Funari R."/>
            <person name="Cardaioli E."/>
            <person name="Iannotti N."/>
            <person name="Marturano G."/>
            <person name="Paoli F."/>
            <person name="Bruttini M."/>
            <person name="Carapelli A."/>
            <person name="Frati F."/>
            <person name="Nardi F."/>
        </authorList>
    </citation>
    <scope>NUCLEOTIDE SEQUENCE [LARGE SCALE GENOMIC DNA]</scope>
    <source>
        <strain evidence="12">DMR45628</strain>
    </source>
</reference>
<dbReference type="SUPFAM" id="SSF81324">
    <property type="entry name" value="Voltage-gated potassium channels"/>
    <property type="match status" value="2"/>
</dbReference>
<dbReference type="GO" id="GO:0015271">
    <property type="term" value="F:outward rectifier potassium channel activity"/>
    <property type="evidence" value="ECO:0007669"/>
    <property type="project" value="TreeGrafter"/>
</dbReference>
<sequence>MVQKRLNVLYEKNWTRLVTEQLKRFEQVVIDTGKNGNGSVTYDAHWTFGGALLYTLTLLTTIGYGRLSPKTALGKVIAMFYAVIGVPLMLILLSLLGSFLADATRKGYSRLCCKKDRSINSVVGYHKAPSSPSLKHSYKSSHDDCTIQILPHNSQNNHNCKQIHHLQHMDFHMDHPEMPKKALLATVRASHSRGRCRQGQVKQMLADSHFCPSHPHGTPSRSIAGSLTASDVEETEDTEDSEHGACSHDTPSRVPLIYRPSESCSTLPQESKSSLPTVPAILVLILFSTYVCIGATVFATAKGWSFLDAAYFCFIALSTIGISDVLPNANDLASQMQLLACCVYLFIGLIIVAMCFSLVQEEMANKCRQIAKNVGFGNSSVVQ</sequence>
<proteinExistence type="inferred from homology"/>
<feature type="transmembrane region" description="Helical" evidence="10">
    <location>
        <begin position="306"/>
        <end position="325"/>
    </location>
</feature>
<evidence type="ECO:0000256" key="6">
    <source>
        <dbReference type="ARBA" id="ARBA00023136"/>
    </source>
</evidence>
<dbReference type="InterPro" id="IPR013099">
    <property type="entry name" value="K_chnl_dom"/>
</dbReference>
<dbReference type="InterPro" id="IPR003280">
    <property type="entry name" value="2pore_dom_K_chnl"/>
</dbReference>
<feature type="transmembrane region" description="Helical" evidence="10">
    <location>
        <begin position="337"/>
        <end position="359"/>
    </location>
</feature>
<evidence type="ECO:0000313" key="13">
    <source>
        <dbReference type="Proteomes" id="UP001458880"/>
    </source>
</evidence>
<feature type="region of interest" description="Disordered" evidence="9">
    <location>
        <begin position="214"/>
        <end position="254"/>
    </location>
</feature>
<feature type="domain" description="Potassium channel" evidence="11">
    <location>
        <begin position="286"/>
        <end position="363"/>
    </location>
</feature>
<keyword evidence="2 8" id="KW-0813">Transport</keyword>
<name>A0AAW1L919_POPJA</name>
<dbReference type="GO" id="GO:0022841">
    <property type="term" value="F:potassium ion leak channel activity"/>
    <property type="evidence" value="ECO:0007669"/>
    <property type="project" value="TreeGrafter"/>
</dbReference>
<keyword evidence="6 10" id="KW-0472">Membrane</keyword>
<dbReference type="PRINTS" id="PR01333">
    <property type="entry name" value="2POREKCHANEL"/>
</dbReference>
<dbReference type="PANTHER" id="PTHR11003:SF352">
    <property type="entry name" value="BCDNA.GH04802-RELATED"/>
    <property type="match status" value="1"/>
</dbReference>
<dbReference type="Gene3D" id="1.10.287.70">
    <property type="match status" value="2"/>
</dbReference>
<feature type="transmembrane region" description="Helical" evidence="10">
    <location>
        <begin position="278"/>
        <end position="299"/>
    </location>
</feature>
<evidence type="ECO:0000256" key="7">
    <source>
        <dbReference type="ARBA" id="ARBA00023303"/>
    </source>
</evidence>
<keyword evidence="5 8" id="KW-0406">Ion transport</keyword>
<feature type="compositionally biased region" description="Acidic residues" evidence="9">
    <location>
        <begin position="231"/>
        <end position="240"/>
    </location>
</feature>
<evidence type="ECO:0000256" key="10">
    <source>
        <dbReference type="SAM" id="Phobius"/>
    </source>
</evidence>
<dbReference type="AlphaFoldDB" id="A0AAW1L919"/>
<comment type="similarity">
    <text evidence="8">Belongs to the two pore domain potassium channel (TC 1.A.1.8) family.</text>
</comment>
<comment type="caution">
    <text evidence="12">The sequence shown here is derived from an EMBL/GenBank/DDBJ whole genome shotgun (WGS) entry which is preliminary data.</text>
</comment>
<evidence type="ECO:0000256" key="5">
    <source>
        <dbReference type="ARBA" id="ARBA00023065"/>
    </source>
</evidence>
<gene>
    <name evidence="12" type="ORF">QE152_g15224</name>
</gene>
<dbReference type="EMBL" id="JASPKY010000147">
    <property type="protein sequence ID" value="KAK9730417.1"/>
    <property type="molecule type" value="Genomic_DNA"/>
</dbReference>
<keyword evidence="13" id="KW-1185">Reference proteome</keyword>
<organism evidence="12 13">
    <name type="scientific">Popillia japonica</name>
    <name type="common">Japanese beetle</name>
    <dbReference type="NCBI Taxonomy" id="7064"/>
    <lineage>
        <taxon>Eukaryota</taxon>
        <taxon>Metazoa</taxon>
        <taxon>Ecdysozoa</taxon>
        <taxon>Arthropoda</taxon>
        <taxon>Hexapoda</taxon>
        <taxon>Insecta</taxon>
        <taxon>Pterygota</taxon>
        <taxon>Neoptera</taxon>
        <taxon>Endopterygota</taxon>
        <taxon>Coleoptera</taxon>
        <taxon>Polyphaga</taxon>
        <taxon>Scarabaeiformia</taxon>
        <taxon>Scarabaeidae</taxon>
        <taxon>Rutelinae</taxon>
        <taxon>Popillia</taxon>
    </lineage>
</organism>
<dbReference type="Proteomes" id="UP001458880">
    <property type="component" value="Unassembled WGS sequence"/>
</dbReference>
<dbReference type="GO" id="GO:0030322">
    <property type="term" value="P:stabilization of membrane potential"/>
    <property type="evidence" value="ECO:0007669"/>
    <property type="project" value="TreeGrafter"/>
</dbReference>
<dbReference type="GO" id="GO:0005886">
    <property type="term" value="C:plasma membrane"/>
    <property type="evidence" value="ECO:0007669"/>
    <property type="project" value="TreeGrafter"/>
</dbReference>
<evidence type="ECO:0000256" key="9">
    <source>
        <dbReference type="SAM" id="MobiDB-lite"/>
    </source>
</evidence>
<feature type="compositionally biased region" description="Polar residues" evidence="9">
    <location>
        <begin position="219"/>
        <end position="229"/>
    </location>
</feature>
<comment type="subcellular location">
    <subcellularLocation>
        <location evidence="1">Membrane</location>
        <topology evidence="1">Multi-pass membrane protein</topology>
    </subcellularLocation>
</comment>